<evidence type="ECO:0000313" key="2">
    <source>
        <dbReference type="EMBL" id="KAK9144074.1"/>
    </source>
</evidence>
<evidence type="ECO:0000256" key="1">
    <source>
        <dbReference type="SAM" id="MobiDB-lite"/>
    </source>
</evidence>
<name>A0AAP0K2A0_9MAGN</name>
<organism evidence="2 3">
    <name type="scientific">Stephania japonica</name>
    <dbReference type="NCBI Taxonomy" id="461633"/>
    <lineage>
        <taxon>Eukaryota</taxon>
        <taxon>Viridiplantae</taxon>
        <taxon>Streptophyta</taxon>
        <taxon>Embryophyta</taxon>
        <taxon>Tracheophyta</taxon>
        <taxon>Spermatophyta</taxon>
        <taxon>Magnoliopsida</taxon>
        <taxon>Ranunculales</taxon>
        <taxon>Menispermaceae</taxon>
        <taxon>Menispermoideae</taxon>
        <taxon>Cissampelideae</taxon>
        <taxon>Stephania</taxon>
    </lineage>
</organism>
<dbReference type="GO" id="GO:0003924">
    <property type="term" value="F:GTPase activity"/>
    <property type="evidence" value="ECO:0007669"/>
    <property type="project" value="InterPro"/>
</dbReference>
<comment type="caution">
    <text evidence="2">The sequence shown here is derived from an EMBL/GenBank/DDBJ whole genome shotgun (WGS) entry which is preliminary data.</text>
</comment>
<accession>A0AAP0K2A0</accession>
<gene>
    <name evidence="2" type="ORF">Sjap_003977</name>
</gene>
<dbReference type="AlphaFoldDB" id="A0AAP0K2A0"/>
<dbReference type="InterPro" id="IPR001806">
    <property type="entry name" value="Small_GTPase"/>
</dbReference>
<feature type="region of interest" description="Disordered" evidence="1">
    <location>
        <begin position="1"/>
        <end position="38"/>
    </location>
</feature>
<feature type="compositionally biased region" description="Basic and acidic residues" evidence="1">
    <location>
        <begin position="1"/>
        <end position="23"/>
    </location>
</feature>
<keyword evidence="3" id="KW-1185">Reference proteome</keyword>
<dbReference type="PANTHER" id="PTHR11206">
    <property type="entry name" value="MULTIDRUG RESISTANCE PROTEIN"/>
    <property type="match status" value="1"/>
</dbReference>
<proteinExistence type="predicted"/>
<dbReference type="Proteomes" id="UP001417504">
    <property type="component" value="Unassembled WGS sequence"/>
</dbReference>
<evidence type="ECO:0000313" key="3">
    <source>
        <dbReference type="Proteomes" id="UP001417504"/>
    </source>
</evidence>
<dbReference type="GO" id="GO:0005525">
    <property type="term" value="F:GTP binding"/>
    <property type="evidence" value="ECO:0007669"/>
    <property type="project" value="InterPro"/>
</dbReference>
<protein>
    <submittedName>
        <fullName evidence="2">Uncharacterized protein</fullName>
    </submittedName>
</protein>
<sequence>MDNRDPPPDDRLRDDRPHADHPHGNNPPLDDPPRGGYRLVQAPAAVPDARADPQILVLAEARGSSAISSDLPTPRPAGTFESSQCRSFMSGRPEYQVLLIGDLDILHLKPLDTAGQERYHSLAPMYYHGAGLLVANELFYEIAGTASASDIKPISSARDFFREFGVPASPAILIILCRYSLGVVTQAFAGHLGNLELAAVSIENSVIADFTKEVIGDCKHNCLDLVAFVHLCEAIVEVNWAKQEIADTIGKFAIWMLQRNSAGVHIKRSCGITWSGFSWMAFKNLWSFIKLSVASAIML</sequence>
<dbReference type="EMBL" id="JBBNAE010000002">
    <property type="protein sequence ID" value="KAK9144074.1"/>
    <property type="molecule type" value="Genomic_DNA"/>
</dbReference>
<dbReference type="Pfam" id="PF00071">
    <property type="entry name" value="Ras"/>
    <property type="match status" value="1"/>
</dbReference>
<reference evidence="2 3" key="1">
    <citation type="submission" date="2024-01" db="EMBL/GenBank/DDBJ databases">
        <title>Genome assemblies of Stephania.</title>
        <authorList>
            <person name="Yang L."/>
        </authorList>
    </citation>
    <scope>NUCLEOTIDE SEQUENCE [LARGE SCALE GENOMIC DNA]</scope>
    <source>
        <strain evidence="2">QJT</strain>
        <tissue evidence="2">Leaf</tissue>
    </source>
</reference>